<evidence type="ECO:0000313" key="1">
    <source>
        <dbReference type="EMBL" id="GFD25200.1"/>
    </source>
</evidence>
<feature type="non-terminal residue" evidence="1">
    <location>
        <position position="1"/>
    </location>
</feature>
<accession>A0A699URW9</accession>
<dbReference type="EMBL" id="BKCJ011358798">
    <property type="protein sequence ID" value="GFD25200.1"/>
    <property type="molecule type" value="Genomic_DNA"/>
</dbReference>
<gene>
    <name evidence="1" type="ORF">Tci_897169</name>
</gene>
<organism evidence="1">
    <name type="scientific">Tanacetum cinerariifolium</name>
    <name type="common">Dalmatian daisy</name>
    <name type="synonym">Chrysanthemum cinerariifolium</name>
    <dbReference type="NCBI Taxonomy" id="118510"/>
    <lineage>
        <taxon>Eukaryota</taxon>
        <taxon>Viridiplantae</taxon>
        <taxon>Streptophyta</taxon>
        <taxon>Embryophyta</taxon>
        <taxon>Tracheophyta</taxon>
        <taxon>Spermatophyta</taxon>
        <taxon>Magnoliopsida</taxon>
        <taxon>eudicotyledons</taxon>
        <taxon>Gunneridae</taxon>
        <taxon>Pentapetalae</taxon>
        <taxon>asterids</taxon>
        <taxon>campanulids</taxon>
        <taxon>Asterales</taxon>
        <taxon>Asteraceae</taxon>
        <taxon>Asteroideae</taxon>
        <taxon>Anthemideae</taxon>
        <taxon>Anthemidinae</taxon>
        <taxon>Tanacetum</taxon>
    </lineage>
</organism>
<name>A0A699URW9_TANCI</name>
<comment type="caution">
    <text evidence="1">The sequence shown here is derived from an EMBL/GenBank/DDBJ whole genome shotgun (WGS) entry which is preliminary data.</text>
</comment>
<dbReference type="AlphaFoldDB" id="A0A699URW9"/>
<protein>
    <submittedName>
        <fullName evidence="1">Uncharacterized protein</fullName>
    </submittedName>
</protein>
<proteinExistence type="predicted"/>
<sequence length="41" mass="4600">CYYFLAVEVTYDGDDICMDNGDDICMDNGYEHDGDTPDVEA</sequence>
<reference evidence="1" key="1">
    <citation type="journal article" date="2019" name="Sci. Rep.">
        <title>Draft genome of Tanacetum cinerariifolium, the natural source of mosquito coil.</title>
        <authorList>
            <person name="Yamashiro T."/>
            <person name="Shiraishi A."/>
            <person name="Satake H."/>
            <person name="Nakayama K."/>
        </authorList>
    </citation>
    <scope>NUCLEOTIDE SEQUENCE</scope>
</reference>